<protein>
    <submittedName>
        <fullName evidence="2">Uncharacterized protein</fullName>
    </submittedName>
</protein>
<evidence type="ECO:0000256" key="1">
    <source>
        <dbReference type="SAM" id="MobiDB-lite"/>
    </source>
</evidence>
<gene>
    <name evidence="2" type="ORF">SAMN05216404_1105</name>
</gene>
<reference evidence="2 3" key="1">
    <citation type="submission" date="2016-10" db="EMBL/GenBank/DDBJ databases">
        <authorList>
            <person name="de Groot N.N."/>
        </authorList>
    </citation>
    <scope>NUCLEOTIDE SEQUENCE [LARGE SCALE GENOMIC DNA]</scope>
    <source>
        <strain evidence="2 3">Nl18</strain>
    </source>
</reference>
<dbReference type="Gene3D" id="1.10.260.40">
    <property type="entry name" value="lambda repressor-like DNA-binding domains"/>
    <property type="match status" value="1"/>
</dbReference>
<dbReference type="EMBL" id="FOCT01000010">
    <property type="protein sequence ID" value="SEO00991.1"/>
    <property type="molecule type" value="Genomic_DNA"/>
</dbReference>
<sequence length="91" mass="10365">MESQITTIPSNQEDLMDTSTLTTPSPDEIRAVLKKHNLTREQAASLLHVSLRTMHNWLAPVGTVNYRAMPLAAWELLLIKLGEKEVDRWIQ</sequence>
<dbReference type="GO" id="GO:0003677">
    <property type="term" value="F:DNA binding"/>
    <property type="evidence" value="ECO:0007669"/>
    <property type="project" value="InterPro"/>
</dbReference>
<dbReference type="AlphaFoldDB" id="A0A1H8L7D6"/>
<feature type="region of interest" description="Disordered" evidence="1">
    <location>
        <begin position="1"/>
        <end position="24"/>
    </location>
</feature>
<proteinExistence type="predicted"/>
<evidence type="ECO:0000313" key="3">
    <source>
        <dbReference type="Proteomes" id="UP000183898"/>
    </source>
</evidence>
<dbReference type="InterPro" id="IPR010982">
    <property type="entry name" value="Lambda_DNA-bd_dom_sf"/>
</dbReference>
<accession>A0A1H8L7D6</accession>
<dbReference type="Proteomes" id="UP000183898">
    <property type="component" value="Unassembled WGS sequence"/>
</dbReference>
<organism evidence="2 3">
    <name type="scientific">Nitrosospira multiformis</name>
    <dbReference type="NCBI Taxonomy" id="1231"/>
    <lineage>
        <taxon>Bacteria</taxon>
        <taxon>Pseudomonadati</taxon>
        <taxon>Pseudomonadota</taxon>
        <taxon>Betaproteobacteria</taxon>
        <taxon>Nitrosomonadales</taxon>
        <taxon>Nitrosomonadaceae</taxon>
        <taxon>Nitrosospira</taxon>
    </lineage>
</organism>
<name>A0A1H8L7D6_9PROT</name>
<evidence type="ECO:0000313" key="2">
    <source>
        <dbReference type="EMBL" id="SEO00991.1"/>
    </source>
</evidence>